<dbReference type="RefSeq" id="WP_095182353.1">
    <property type="nucleotide sequence ID" value="NZ_NIBC01000048.1"/>
</dbReference>
<protein>
    <recommendedName>
        <fullName evidence="1">HTH cro/C1-type domain-containing protein</fullName>
    </recommendedName>
</protein>
<dbReference type="Proteomes" id="UP000216008">
    <property type="component" value="Unassembled WGS sequence"/>
</dbReference>
<dbReference type="GO" id="GO:0003677">
    <property type="term" value="F:DNA binding"/>
    <property type="evidence" value="ECO:0007669"/>
    <property type="project" value="InterPro"/>
</dbReference>
<reference evidence="2 3" key="1">
    <citation type="submission" date="2017-05" db="EMBL/GenBank/DDBJ databases">
        <title>Lactobacillus johnsonii from commercial turkeys.</title>
        <authorList>
            <person name="Johnson T.J."/>
            <person name="Youmans B."/>
        </authorList>
    </citation>
    <scope>NUCLEOTIDE SEQUENCE [LARGE SCALE GENOMIC DNA]</scope>
    <source>
        <strain evidence="2 3">UMNLJ114</strain>
    </source>
</reference>
<evidence type="ECO:0000313" key="2">
    <source>
        <dbReference type="EMBL" id="PAB57301.1"/>
    </source>
</evidence>
<sequence>MPTVILGILNNANMSMKEVSNISNVPFSTLNNASKKPIETWSIRVLNAFAEGLKMKPSELLEKLQPSTYKLEIDDKNQIIQGVYIPDIENYYAIRTVVEIEHLEGWNPTNTDIRYLHKQALDPDPSLVKEVDDVLKEYHVKTRR</sequence>
<feature type="domain" description="HTH cro/C1-type" evidence="1">
    <location>
        <begin position="8"/>
        <end position="62"/>
    </location>
</feature>
<name>A0A267MCJ5_LACJH</name>
<proteinExistence type="predicted"/>
<comment type="caution">
    <text evidence="2">The sequence shown here is derived from an EMBL/GenBank/DDBJ whole genome shotgun (WGS) entry which is preliminary data.</text>
</comment>
<dbReference type="InterPro" id="IPR001387">
    <property type="entry name" value="Cro/C1-type_HTH"/>
</dbReference>
<evidence type="ECO:0000259" key="1">
    <source>
        <dbReference type="Pfam" id="PF13443"/>
    </source>
</evidence>
<accession>A0A267MCJ5</accession>
<dbReference type="EMBL" id="NIBD01000002">
    <property type="protein sequence ID" value="PAB57301.1"/>
    <property type="molecule type" value="Genomic_DNA"/>
</dbReference>
<dbReference type="AlphaFoldDB" id="A0A267MCJ5"/>
<dbReference type="Gene3D" id="1.10.260.40">
    <property type="entry name" value="lambda repressor-like DNA-binding domains"/>
    <property type="match status" value="1"/>
</dbReference>
<gene>
    <name evidence="2" type="ORF">A3Q24_00195</name>
</gene>
<evidence type="ECO:0000313" key="3">
    <source>
        <dbReference type="Proteomes" id="UP000216008"/>
    </source>
</evidence>
<organism evidence="2 3">
    <name type="scientific">Lactobacillus johnsonii</name>
    <dbReference type="NCBI Taxonomy" id="33959"/>
    <lineage>
        <taxon>Bacteria</taxon>
        <taxon>Bacillati</taxon>
        <taxon>Bacillota</taxon>
        <taxon>Bacilli</taxon>
        <taxon>Lactobacillales</taxon>
        <taxon>Lactobacillaceae</taxon>
        <taxon>Lactobacillus</taxon>
    </lineage>
</organism>
<dbReference type="Pfam" id="PF13443">
    <property type="entry name" value="HTH_26"/>
    <property type="match status" value="1"/>
</dbReference>
<dbReference type="InterPro" id="IPR010982">
    <property type="entry name" value="Lambda_DNA-bd_dom_sf"/>
</dbReference>